<accession>A0A0C9VHN2</accession>
<dbReference type="EMBL" id="KN837174">
    <property type="protein sequence ID" value="KIJ36826.1"/>
    <property type="molecule type" value="Genomic_DNA"/>
</dbReference>
<proteinExistence type="predicted"/>
<keyword evidence="2" id="KW-1185">Reference proteome</keyword>
<dbReference type="AlphaFoldDB" id="A0A0C9VHN2"/>
<protein>
    <submittedName>
        <fullName evidence="1">Uncharacterized protein</fullName>
    </submittedName>
</protein>
<evidence type="ECO:0000313" key="2">
    <source>
        <dbReference type="Proteomes" id="UP000054279"/>
    </source>
</evidence>
<feature type="non-terminal residue" evidence="1">
    <location>
        <position position="1"/>
    </location>
</feature>
<evidence type="ECO:0000313" key="1">
    <source>
        <dbReference type="EMBL" id="KIJ36826.1"/>
    </source>
</evidence>
<reference evidence="1 2" key="1">
    <citation type="submission" date="2014-06" db="EMBL/GenBank/DDBJ databases">
        <title>Evolutionary Origins and Diversification of the Mycorrhizal Mutualists.</title>
        <authorList>
            <consortium name="DOE Joint Genome Institute"/>
            <consortium name="Mycorrhizal Genomics Consortium"/>
            <person name="Kohler A."/>
            <person name="Kuo A."/>
            <person name="Nagy L.G."/>
            <person name="Floudas D."/>
            <person name="Copeland A."/>
            <person name="Barry K.W."/>
            <person name="Cichocki N."/>
            <person name="Veneault-Fourrey C."/>
            <person name="LaButti K."/>
            <person name="Lindquist E.A."/>
            <person name="Lipzen A."/>
            <person name="Lundell T."/>
            <person name="Morin E."/>
            <person name="Murat C."/>
            <person name="Riley R."/>
            <person name="Ohm R."/>
            <person name="Sun H."/>
            <person name="Tunlid A."/>
            <person name="Henrissat B."/>
            <person name="Grigoriev I.V."/>
            <person name="Hibbett D.S."/>
            <person name="Martin F."/>
        </authorList>
    </citation>
    <scope>NUCLEOTIDE SEQUENCE [LARGE SCALE GENOMIC DNA]</scope>
    <source>
        <strain evidence="1 2">SS14</strain>
    </source>
</reference>
<gene>
    <name evidence="1" type="ORF">M422DRAFT_178859</name>
</gene>
<organism evidence="1 2">
    <name type="scientific">Sphaerobolus stellatus (strain SS14)</name>
    <dbReference type="NCBI Taxonomy" id="990650"/>
    <lineage>
        <taxon>Eukaryota</taxon>
        <taxon>Fungi</taxon>
        <taxon>Dikarya</taxon>
        <taxon>Basidiomycota</taxon>
        <taxon>Agaricomycotina</taxon>
        <taxon>Agaricomycetes</taxon>
        <taxon>Phallomycetidae</taxon>
        <taxon>Geastrales</taxon>
        <taxon>Sphaerobolaceae</taxon>
        <taxon>Sphaerobolus</taxon>
    </lineage>
</organism>
<sequence length="145" mass="17215">ITPHQCLYLRYRSIEDWQEKQDILRCNPDFHGKPRYDCVLINTNPVTFGRIIALFSCCKPGKIQHDIALIRILQPAAWKPKTKWDGCKVFEEKESEFFLIKYFTRGCHFIPTFDGSDKRYYLNDLVDGDAFLRFFLQEQLSQSRI</sequence>
<dbReference type="HOGENOM" id="CLU_132233_0_0_1"/>
<dbReference type="Proteomes" id="UP000054279">
    <property type="component" value="Unassembled WGS sequence"/>
</dbReference>
<dbReference type="OrthoDB" id="3239511at2759"/>
<name>A0A0C9VHN2_SPHS4</name>